<dbReference type="PANTHER" id="PTHR45153:SF1">
    <property type="entry name" value="TETRATRICOPEPTIDE REPEAT PROTEIN 16"/>
    <property type="match status" value="1"/>
</dbReference>
<reference evidence="1" key="2">
    <citation type="submission" date="2014-03" db="EMBL/GenBank/DDBJ databases">
        <authorList>
            <person name="Genoscope - CEA"/>
        </authorList>
    </citation>
    <scope>NUCLEOTIDE SEQUENCE</scope>
</reference>
<dbReference type="STRING" id="8022.A0A060WVY4"/>
<dbReference type="PaxDb" id="8022-A0A060WVY4"/>
<accession>A0A060WVY4</accession>
<proteinExistence type="predicted"/>
<gene>
    <name evidence="1" type="ORF">GSONMT00014533001</name>
</gene>
<reference evidence="1" key="1">
    <citation type="journal article" date="2014" name="Nat. Commun.">
        <title>The rainbow trout genome provides novel insights into evolution after whole-genome duplication in vertebrates.</title>
        <authorList>
            <person name="Berthelot C."/>
            <person name="Brunet F."/>
            <person name="Chalopin D."/>
            <person name="Juanchich A."/>
            <person name="Bernard M."/>
            <person name="Noel B."/>
            <person name="Bento P."/>
            <person name="Da Silva C."/>
            <person name="Labadie K."/>
            <person name="Alberti A."/>
            <person name="Aury J.M."/>
            <person name="Louis A."/>
            <person name="Dehais P."/>
            <person name="Bardou P."/>
            <person name="Montfort J."/>
            <person name="Klopp C."/>
            <person name="Cabau C."/>
            <person name="Gaspin C."/>
            <person name="Thorgaard G.H."/>
            <person name="Boussaha M."/>
            <person name="Quillet E."/>
            <person name="Guyomard R."/>
            <person name="Galiana D."/>
            <person name="Bobe J."/>
            <person name="Volff J.N."/>
            <person name="Genet C."/>
            <person name="Wincker P."/>
            <person name="Jaillon O."/>
            <person name="Roest Crollius H."/>
            <person name="Guiguen Y."/>
        </authorList>
    </citation>
    <scope>NUCLEOTIDE SEQUENCE [LARGE SCALE GENOMIC DNA]</scope>
</reference>
<dbReference type="Proteomes" id="UP000193380">
    <property type="component" value="Unassembled WGS sequence"/>
</dbReference>
<evidence type="ECO:0000313" key="1">
    <source>
        <dbReference type="EMBL" id="CDQ71177.1"/>
    </source>
</evidence>
<dbReference type="AlphaFoldDB" id="A0A060WVY4"/>
<dbReference type="EMBL" id="FR904754">
    <property type="protein sequence ID" value="CDQ71177.1"/>
    <property type="molecule type" value="Genomic_DNA"/>
</dbReference>
<evidence type="ECO:0000313" key="2">
    <source>
        <dbReference type="Proteomes" id="UP000193380"/>
    </source>
</evidence>
<dbReference type="PANTHER" id="PTHR45153">
    <property type="entry name" value="TETRATRICOPEPTIDE REPEAT PROTEIN 16"/>
    <property type="match status" value="1"/>
</dbReference>
<sequence length="75" mass="8789">MLWSCFPRPCCLSYHMRSLACLTSLGRYSDCLRLFSNWLQVDSETADLLTLRARLHKQLNQGYSVPQAERLHFCH</sequence>
<organism evidence="1 2">
    <name type="scientific">Oncorhynchus mykiss</name>
    <name type="common">Rainbow trout</name>
    <name type="synonym">Salmo gairdneri</name>
    <dbReference type="NCBI Taxonomy" id="8022"/>
    <lineage>
        <taxon>Eukaryota</taxon>
        <taxon>Metazoa</taxon>
        <taxon>Chordata</taxon>
        <taxon>Craniata</taxon>
        <taxon>Vertebrata</taxon>
        <taxon>Euteleostomi</taxon>
        <taxon>Actinopterygii</taxon>
        <taxon>Neopterygii</taxon>
        <taxon>Teleostei</taxon>
        <taxon>Protacanthopterygii</taxon>
        <taxon>Salmoniformes</taxon>
        <taxon>Salmonidae</taxon>
        <taxon>Salmoninae</taxon>
        <taxon>Oncorhynchus</taxon>
    </lineage>
</organism>
<name>A0A060WVY4_ONCMY</name>
<protein>
    <submittedName>
        <fullName evidence="1">Uncharacterized protein</fullName>
    </submittedName>
</protein>